<feature type="domain" description="Plastocyanin-like" evidence="8">
    <location>
        <begin position="106"/>
        <end position="213"/>
    </location>
</feature>
<dbReference type="InterPro" id="IPR001117">
    <property type="entry name" value="Cu-oxidase_2nd"/>
</dbReference>
<dbReference type="RefSeq" id="XP_013379630.1">
    <property type="nucleotide sequence ID" value="XM_013524176.1"/>
</dbReference>
<accession>A0A1S3H0I0</accession>
<dbReference type="PROSITE" id="PS00080">
    <property type="entry name" value="MULTICOPPER_OXIDASE2"/>
    <property type="match status" value="1"/>
</dbReference>
<dbReference type="InterPro" id="IPR002355">
    <property type="entry name" value="Cu_oxidase_Cu_BS"/>
</dbReference>
<comment type="similarity">
    <text evidence="1">Belongs to the multicopper oxidase family.</text>
</comment>
<evidence type="ECO:0000256" key="5">
    <source>
        <dbReference type="SAM" id="SignalP"/>
    </source>
</evidence>
<feature type="domain" description="Plastocyanin-like" evidence="6">
    <location>
        <begin position="287"/>
        <end position="410"/>
    </location>
</feature>
<feature type="domain" description="Plastocyanin-like" evidence="7">
    <location>
        <begin position="554"/>
        <end position="597"/>
    </location>
</feature>
<dbReference type="SUPFAM" id="SSF49503">
    <property type="entry name" value="Cupredoxins"/>
    <property type="match status" value="3"/>
</dbReference>
<feature type="signal peptide" evidence="5">
    <location>
        <begin position="1"/>
        <end position="25"/>
    </location>
</feature>
<dbReference type="PANTHER" id="PTHR11709">
    <property type="entry name" value="MULTI-COPPER OXIDASE"/>
    <property type="match status" value="1"/>
</dbReference>
<dbReference type="Pfam" id="PF07732">
    <property type="entry name" value="Cu-oxidase_3"/>
    <property type="match status" value="1"/>
</dbReference>
<feature type="domain" description="Plastocyanin-like" evidence="7">
    <location>
        <begin position="659"/>
        <end position="715"/>
    </location>
</feature>
<dbReference type="Pfam" id="PF00394">
    <property type="entry name" value="Cu-oxidase"/>
    <property type="match status" value="1"/>
</dbReference>
<dbReference type="InterPro" id="IPR008972">
    <property type="entry name" value="Cupredoxin"/>
</dbReference>
<dbReference type="InterPro" id="IPR011706">
    <property type="entry name" value="Cu-oxidase_C"/>
</dbReference>
<keyword evidence="4" id="KW-0186">Copper</keyword>
<evidence type="ECO:0000313" key="10">
    <source>
        <dbReference type="RefSeq" id="XP_013379630.1"/>
    </source>
</evidence>
<dbReference type="GO" id="GO:0006826">
    <property type="term" value="P:iron ion transport"/>
    <property type="evidence" value="ECO:0007669"/>
    <property type="project" value="TreeGrafter"/>
</dbReference>
<dbReference type="GO" id="GO:0005507">
    <property type="term" value="F:copper ion binding"/>
    <property type="evidence" value="ECO:0007669"/>
    <property type="project" value="InterPro"/>
</dbReference>
<dbReference type="CDD" id="cd13905">
    <property type="entry name" value="CuRO_3_tcLLC2_insect_like"/>
    <property type="match status" value="1"/>
</dbReference>
<sequence length="785" mass="89698">MGSRPVSYLFLSVILITQNVHETKAGYNHNVAFKPECERRGDYIPSKCVYNWTIDYRMTGVWYNTRRNSGKPVFKYDNPDQYYYGEQSNCTRLPMSESDLDDVIMTDGGYRRVITINGQFPGETIVAYNGTQLIISVTNNLEEEGVSIHWHGIVQRNTPYMDGVARISHCPINPGETFVYRFIAYPPGTHWYHAHLGSLRSDGLHGALVVIDPAEERTKAKKDTDVTMILTDWFSQDTSTIASNVIWELERFAPFMQTSPSIQGSFREGTCFYQTKQHDGMDIGVWPVQSILVNGKGTVCNATHGTSRYNCNERLEEFIVPRHKKIRIRIINAATQYALKVSIDSHSMTVESMDGNAIQGTEVLDYLIIHTGERYDIEVATDQYRQTPMQPVNDGYFWIRVESLEEFDQPNQNLRNIITPKTGWAVLKYEGSPPRRKPFTTPKQCPLSNPCEILNCPFREYRPKGSNYYTCIPISRTRALGSLIDRNPVPMPTSADNFQQIFLNFHFSGSKALRSSINGHLFRFPRLPPQLYPERDTNYECDEPCTGDCYCSYTEKLKLNNVIQLVLINMGIGQPGMAHPVHVHGHHFHVLKIGYPQYDANFRYLSDTDDVVCDDPFCSSARWNDSTWDDYRAWNGSLRVIRPISDINNTENETAEPWIPEVNAVDPPLKDTVIVPVGGYVVIRFKADNPGWWFVHCHLEFHYLEGMAMVLQEGEPSEMPPVPSIIPKCEDFEMSDKEFEDVLKWKPKVTIVGSSKDKKASGAALPHLHYFLPPLMFAVYVAYSW</sequence>
<evidence type="ECO:0000256" key="4">
    <source>
        <dbReference type="ARBA" id="ARBA00023008"/>
    </source>
</evidence>
<evidence type="ECO:0000256" key="1">
    <source>
        <dbReference type="ARBA" id="ARBA00010609"/>
    </source>
</evidence>
<dbReference type="AlphaFoldDB" id="A0A1S3H0I0"/>
<dbReference type="InParanoid" id="A0A1S3H0I0"/>
<protein>
    <submittedName>
        <fullName evidence="10">L-ascorbate oxidase</fullName>
    </submittedName>
</protein>
<feature type="chain" id="PRO_5010313709" evidence="5">
    <location>
        <begin position="26"/>
        <end position="785"/>
    </location>
</feature>
<dbReference type="Gene3D" id="2.60.40.420">
    <property type="entry name" value="Cupredoxins - blue copper proteins"/>
    <property type="match status" value="3"/>
</dbReference>
<keyword evidence="5" id="KW-0732">Signal</keyword>
<dbReference type="GeneID" id="106151084"/>
<dbReference type="PROSITE" id="PS00079">
    <property type="entry name" value="MULTICOPPER_OXIDASE1"/>
    <property type="match status" value="1"/>
</dbReference>
<proteinExistence type="inferred from homology"/>
<keyword evidence="9" id="KW-1185">Reference proteome</keyword>
<gene>
    <name evidence="10" type="primary">LOC106151084</name>
</gene>
<dbReference type="PANTHER" id="PTHR11709:SF394">
    <property type="entry name" value="FI03373P-RELATED"/>
    <property type="match status" value="1"/>
</dbReference>
<evidence type="ECO:0000259" key="7">
    <source>
        <dbReference type="Pfam" id="PF07731"/>
    </source>
</evidence>
<dbReference type="GO" id="GO:0005886">
    <property type="term" value="C:plasma membrane"/>
    <property type="evidence" value="ECO:0007669"/>
    <property type="project" value="TreeGrafter"/>
</dbReference>
<dbReference type="InterPro" id="IPR011707">
    <property type="entry name" value="Cu-oxidase-like_N"/>
</dbReference>
<organism evidence="9 10">
    <name type="scientific">Lingula anatina</name>
    <name type="common">Brachiopod</name>
    <name type="synonym">Lingula unguis</name>
    <dbReference type="NCBI Taxonomy" id="7574"/>
    <lineage>
        <taxon>Eukaryota</taxon>
        <taxon>Metazoa</taxon>
        <taxon>Spiralia</taxon>
        <taxon>Lophotrochozoa</taxon>
        <taxon>Brachiopoda</taxon>
        <taxon>Linguliformea</taxon>
        <taxon>Lingulata</taxon>
        <taxon>Lingulida</taxon>
        <taxon>Linguloidea</taxon>
        <taxon>Lingulidae</taxon>
        <taxon>Lingula</taxon>
    </lineage>
</organism>
<evidence type="ECO:0000313" key="9">
    <source>
        <dbReference type="Proteomes" id="UP000085678"/>
    </source>
</evidence>
<keyword evidence="3" id="KW-0560">Oxidoreductase</keyword>
<dbReference type="OrthoDB" id="6106698at2759"/>
<dbReference type="OMA" id="STFMDTP"/>
<keyword evidence="2" id="KW-0479">Metal-binding</keyword>
<dbReference type="CDD" id="cd13858">
    <property type="entry name" value="CuRO_1_tcLCC2_insect_like"/>
    <property type="match status" value="1"/>
</dbReference>
<dbReference type="InterPro" id="IPR033138">
    <property type="entry name" value="Cu_oxidase_CS"/>
</dbReference>
<dbReference type="KEGG" id="lak:106151084"/>
<name>A0A1S3H0I0_LINAN</name>
<dbReference type="Pfam" id="PF07731">
    <property type="entry name" value="Cu-oxidase_2"/>
    <property type="match status" value="2"/>
</dbReference>
<dbReference type="Proteomes" id="UP000085678">
    <property type="component" value="Unplaced"/>
</dbReference>
<dbReference type="InterPro" id="IPR045087">
    <property type="entry name" value="Cu-oxidase_fam"/>
</dbReference>
<evidence type="ECO:0000256" key="3">
    <source>
        <dbReference type="ARBA" id="ARBA00023002"/>
    </source>
</evidence>
<evidence type="ECO:0000259" key="8">
    <source>
        <dbReference type="Pfam" id="PF07732"/>
    </source>
</evidence>
<reference evidence="10" key="1">
    <citation type="submission" date="2025-08" db="UniProtKB">
        <authorList>
            <consortium name="RefSeq"/>
        </authorList>
    </citation>
    <scope>IDENTIFICATION</scope>
    <source>
        <tissue evidence="10">Gonads</tissue>
    </source>
</reference>
<evidence type="ECO:0000256" key="2">
    <source>
        <dbReference type="ARBA" id="ARBA00022723"/>
    </source>
</evidence>
<evidence type="ECO:0000259" key="6">
    <source>
        <dbReference type="Pfam" id="PF00394"/>
    </source>
</evidence>
<dbReference type="GO" id="GO:0016491">
    <property type="term" value="F:oxidoreductase activity"/>
    <property type="evidence" value="ECO:0007669"/>
    <property type="project" value="UniProtKB-KW"/>
</dbReference>